<organism evidence="3 4">
    <name type="scientific">Austrofundulus limnaeus</name>
    <name type="common">Annual killifish</name>
    <dbReference type="NCBI Taxonomy" id="52670"/>
    <lineage>
        <taxon>Eukaryota</taxon>
        <taxon>Metazoa</taxon>
        <taxon>Chordata</taxon>
        <taxon>Craniata</taxon>
        <taxon>Vertebrata</taxon>
        <taxon>Euteleostomi</taxon>
        <taxon>Actinopterygii</taxon>
        <taxon>Neopterygii</taxon>
        <taxon>Teleostei</taxon>
        <taxon>Neoteleostei</taxon>
        <taxon>Acanthomorphata</taxon>
        <taxon>Ovalentaria</taxon>
        <taxon>Atherinomorphae</taxon>
        <taxon>Cyprinodontiformes</taxon>
        <taxon>Rivulidae</taxon>
        <taxon>Austrofundulus</taxon>
    </lineage>
</organism>
<feature type="transmembrane region" description="Helical" evidence="1">
    <location>
        <begin position="183"/>
        <end position="208"/>
    </location>
</feature>
<dbReference type="RefSeq" id="XP_013858320.1">
    <property type="nucleotide sequence ID" value="XM_014002866.1"/>
</dbReference>
<dbReference type="KEGG" id="alim:106513847"/>
<dbReference type="Proteomes" id="UP000192220">
    <property type="component" value="Unplaced"/>
</dbReference>
<evidence type="ECO:0000256" key="2">
    <source>
        <dbReference type="SAM" id="SignalP"/>
    </source>
</evidence>
<proteinExistence type="predicted"/>
<dbReference type="FunCoup" id="A0A2I4AS50">
    <property type="interactions" value="5"/>
</dbReference>
<keyword evidence="1" id="KW-0812">Transmembrane</keyword>
<protein>
    <submittedName>
        <fullName evidence="4">Uncharacterized protein LOC106513847</fullName>
    </submittedName>
</protein>
<feature type="transmembrane region" description="Helical" evidence="1">
    <location>
        <begin position="338"/>
        <end position="362"/>
    </location>
</feature>
<keyword evidence="1" id="KW-0472">Membrane</keyword>
<keyword evidence="3" id="KW-1185">Reference proteome</keyword>
<sequence length="395" mass="43693">MDGVLEGAVVLCLCKLACSLPFLPSLAASCSPVGFCCCCLLIFTDFLFTGFLGLLCIFESWLTDLSQSGDVIALRFLLFLSHTYGTVLLLVTFLIALESLIRLLWPHLAADHGRHRRTAGSDGQGGCAKEVEETDRSVPQIVGFLCCLSVWFAAAFSVRGHWKLEEAWAALCLHTTDSLVRCLPSAFSSLPMSLCLSVLFLLVLLLTINTCLLRRCQVPARTQKTNVEKPCSCCRTSYRPVLPAPLRPTHLGTPVSEPEETENSGMGNSTYSCNGMQMLVRHHGDIVLLNCLSDNRSEQEHRRTKTGVSRTFVREEPEASHQRCGWRLWGFPSPEENVIMGLVSVLFIYTLPFNLSVNILLIRTIDSLLDWSVRSLLPSAANIRDTLTSHSVTQV</sequence>
<dbReference type="AlphaFoldDB" id="A0A2I4AS50"/>
<feature type="transmembrane region" description="Helical" evidence="1">
    <location>
        <begin position="40"/>
        <end position="62"/>
    </location>
</feature>
<keyword evidence="2" id="KW-0732">Signal</keyword>
<evidence type="ECO:0000313" key="4">
    <source>
        <dbReference type="RefSeq" id="XP_013858320.1"/>
    </source>
</evidence>
<feature type="chain" id="PRO_5014174190" evidence="2">
    <location>
        <begin position="20"/>
        <end position="395"/>
    </location>
</feature>
<feature type="transmembrane region" description="Helical" evidence="1">
    <location>
        <begin position="74"/>
        <end position="97"/>
    </location>
</feature>
<evidence type="ECO:0000256" key="1">
    <source>
        <dbReference type="SAM" id="Phobius"/>
    </source>
</evidence>
<dbReference type="OrthoDB" id="9945889at2759"/>
<accession>A0A2I4AS50</accession>
<dbReference type="GeneID" id="106513847"/>
<feature type="signal peptide" evidence="2">
    <location>
        <begin position="1"/>
        <end position="19"/>
    </location>
</feature>
<evidence type="ECO:0000313" key="3">
    <source>
        <dbReference type="Proteomes" id="UP000192220"/>
    </source>
</evidence>
<feature type="transmembrane region" description="Helical" evidence="1">
    <location>
        <begin position="141"/>
        <end position="162"/>
    </location>
</feature>
<name>A0A2I4AS50_AUSLI</name>
<keyword evidence="1" id="KW-1133">Transmembrane helix</keyword>
<dbReference type="InParanoid" id="A0A2I4AS50"/>
<reference evidence="4" key="1">
    <citation type="submission" date="2025-08" db="UniProtKB">
        <authorList>
            <consortium name="RefSeq"/>
        </authorList>
    </citation>
    <scope>IDENTIFICATION</scope>
    <source>
        <strain evidence="4">Quisiro</strain>
        <tissue evidence="4">Liver</tissue>
    </source>
</reference>
<gene>
    <name evidence="4" type="primary">LOC106513847</name>
</gene>